<evidence type="ECO:0000256" key="3">
    <source>
        <dbReference type="SAM" id="Coils"/>
    </source>
</evidence>
<feature type="coiled-coil region" evidence="3">
    <location>
        <begin position="343"/>
        <end position="429"/>
    </location>
</feature>
<dbReference type="Proteomes" id="UP000498740">
    <property type="component" value="Unassembled WGS sequence"/>
</dbReference>
<dbReference type="GO" id="GO:0000150">
    <property type="term" value="F:DNA strand exchange activity"/>
    <property type="evidence" value="ECO:0007669"/>
    <property type="project" value="InterPro"/>
</dbReference>
<evidence type="ECO:0000259" key="4">
    <source>
        <dbReference type="PROSITE" id="PS51736"/>
    </source>
</evidence>
<dbReference type="InterPro" id="IPR038109">
    <property type="entry name" value="DNA_bind_recomb_sf"/>
</dbReference>
<comment type="caution">
    <text evidence="5">The sequence shown here is derived from an EMBL/GenBank/DDBJ whole genome shotgun (WGS) entry which is preliminary data.</text>
</comment>
<keyword evidence="1" id="KW-0238">DNA-binding</keyword>
<dbReference type="InterPro" id="IPR025827">
    <property type="entry name" value="Zn_ribbon_recom_dom"/>
</dbReference>
<evidence type="ECO:0000313" key="6">
    <source>
        <dbReference type="Proteomes" id="UP000498740"/>
    </source>
</evidence>
<dbReference type="Gene3D" id="3.90.1750.20">
    <property type="entry name" value="Putative Large Serine Recombinase, Chain B, Domain 2"/>
    <property type="match status" value="1"/>
</dbReference>
<evidence type="ECO:0000256" key="2">
    <source>
        <dbReference type="ARBA" id="ARBA00023172"/>
    </source>
</evidence>
<dbReference type="EMBL" id="BLWD01000001">
    <property type="protein sequence ID" value="GFN04462.1"/>
    <property type="molecule type" value="Genomic_DNA"/>
</dbReference>
<gene>
    <name evidence="5" type="ORF">Smic_30180</name>
</gene>
<evidence type="ECO:0000256" key="1">
    <source>
        <dbReference type="ARBA" id="ARBA00023125"/>
    </source>
</evidence>
<proteinExistence type="predicted"/>
<dbReference type="Pfam" id="PF00239">
    <property type="entry name" value="Resolvase"/>
    <property type="match status" value="1"/>
</dbReference>
<sequence>MDEAVSGALERRPEMDRLVLDAHQQHFNRILVPNVDRIGRTARAAYQWAWNMADLGIHFISVTEGIDTSTDVGWSRFMQYVTYSEMEWRRIQERTAAGRELKISYGGWPGGPAPYGYMIAQDASRVGRRRKRFSVLVTAGQESMVLSVAVGLIVDQGMNYTEACDELNERALFTRSGVPWTVGNLRNRLWSETIHDGYVVYRKTNRGNGKNTTLRCEDGTPVHGDPVKIGVPPIFSEERARLLMEALKKIGFQNGRITDQVYPLSGRIDGHCGEVYTGAGRSGEARAYRCKGMTRKAGSCGEPHFNAKGIEDVVWAELTRLMKDERTLRTMAAEWVSNLPGDKEKYERRVAEFATRIAAQENLLDRKVPEYVRAGVDPVVLESSVKEMKQELEKFRKQKKFAEEWLEEYAEHERQARNLVDIADNARERLGTMTLKERREVFDMFDVRVAPGAMENTSKPGVKCAVSQWHWETGTLVPSDPTDEEWESVLAALRTFFHGKAKQHFATKYDIRAQFCGMLHRLRRGLAWNDMPLTWGPIDPMRTRQLKWWQKGAWPEVMQVLCADKRGVEAYRRPTLPQLTVTGRLRLGLSAEARSEAPEHKVENTFIDRNAVKADRPGYLLLSSAGQIRFETTIGLIGNGTCALLEASL</sequence>
<dbReference type="SUPFAM" id="SSF53041">
    <property type="entry name" value="Resolvase-like"/>
    <property type="match status" value="1"/>
</dbReference>
<dbReference type="GO" id="GO:0003677">
    <property type="term" value="F:DNA binding"/>
    <property type="evidence" value="ECO:0007669"/>
    <property type="project" value="UniProtKB-KW"/>
</dbReference>
<dbReference type="SMART" id="SM00857">
    <property type="entry name" value="Resolvase"/>
    <property type="match status" value="1"/>
</dbReference>
<evidence type="ECO:0000313" key="5">
    <source>
        <dbReference type="EMBL" id="GFN04462.1"/>
    </source>
</evidence>
<keyword evidence="2" id="KW-0233">DNA recombination</keyword>
<dbReference type="InterPro" id="IPR006119">
    <property type="entry name" value="Resolv_N"/>
</dbReference>
<dbReference type="InterPro" id="IPR050639">
    <property type="entry name" value="SSR_resolvase"/>
</dbReference>
<protein>
    <recommendedName>
        <fullName evidence="4">Resolvase/invertase-type recombinase catalytic domain-containing protein</fullName>
    </recommendedName>
</protein>
<dbReference type="AlphaFoldDB" id="A0A7J0CPN7"/>
<dbReference type="Pfam" id="PF13408">
    <property type="entry name" value="Zn_ribbon_recom"/>
    <property type="match status" value="1"/>
</dbReference>
<name>A0A7J0CPN7_STRMI</name>
<feature type="domain" description="Resolvase/invertase-type recombinase catalytic" evidence="4">
    <location>
        <begin position="1"/>
        <end position="106"/>
    </location>
</feature>
<accession>A0A7J0CPN7</accession>
<reference evidence="5 6" key="1">
    <citation type="submission" date="2020-05" db="EMBL/GenBank/DDBJ databases">
        <title>Whole genome shotgun sequence of Streptomyces microflavus NBRC 13062.</title>
        <authorList>
            <person name="Komaki H."/>
            <person name="Tamura T."/>
        </authorList>
    </citation>
    <scope>NUCLEOTIDE SEQUENCE [LARGE SCALE GENOMIC DNA]</scope>
    <source>
        <strain evidence="5 6">NBRC 13062</strain>
    </source>
</reference>
<organism evidence="5 6">
    <name type="scientific">Streptomyces microflavus</name>
    <name type="common">Streptomyces lipmanii</name>
    <dbReference type="NCBI Taxonomy" id="1919"/>
    <lineage>
        <taxon>Bacteria</taxon>
        <taxon>Bacillati</taxon>
        <taxon>Actinomycetota</taxon>
        <taxon>Actinomycetes</taxon>
        <taxon>Kitasatosporales</taxon>
        <taxon>Streptomycetaceae</taxon>
        <taxon>Streptomyces</taxon>
    </lineage>
</organism>
<dbReference type="InterPro" id="IPR036162">
    <property type="entry name" value="Resolvase-like_N_sf"/>
</dbReference>
<dbReference type="PANTHER" id="PTHR30461:SF2">
    <property type="entry name" value="SERINE RECOMBINASE PINE-RELATED"/>
    <property type="match status" value="1"/>
</dbReference>
<keyword evidence="3" id="KW-0175">Coiled coil</keyword>
<dbReference type="PROSITE" id="PS51736">
    <property type="entry name" value="RECOMBINASES_3"/>
    <property type="match status" value="1"/>
</dbReference>
<dbReference type="PANTHER" id="PTHR30461">
    <property type="entry name" value="DNA-INVERTASE FROM LAMBDOID PROPHAGE"/>
    <property type="match status" value="1"/>
</dbReference>
<dbReference type="Gene3D" id="3.40.50.1390">
    <property type="entry name" value="Resolvase, N-terminal catalytic domain"/>
    <property type="match status" value="1"/>
</dbReference>